<dbReference type="Proteomes" id="UP000326837">
    <property type="component" value="Chromosome"/>
</dbReference>
<gene>
    <name evidence="4" type="ORF">PLANPX_5571</name>
</gene>
<dbReference type="AlphaFoldDB" id="A0A5K7XQK9"/>
<dbReference type="Pfam" id="PF14339">
    <property type="entry name" value="DUF4394"/>
    <property type="match status" value="1"/>
</dbReference>
<evidence type="ECO:0000313" key="4">
    <source>
        <dbReference type="EMBL" id="BBO35959.1"/>
    </source>
</evidence>
<evidence type="ECO:0000256" key="2">
    <source>
        <dbReference type="SAM" id="SignalP"/>
    </source>
</evidence>
<evidence type="ECO:0000256" key="1">
    <source>
        <dbReference type="SAM" id="Phobius"/>
    </source>
</evidence>
<dbReference type="InterPro" id="IPR025507">
    <property type="entry name" value="DUF4394"/>
</dbReference>
<protein>
    <recommendedName>
        <fullName evidence="3">DUF4394 domain-containing protein</fullName>
    </recommendedName>
</protein>
<sequence length="304" mass="30162">MRHTVLVLALALGIAQTAVAEPIVALTATNQLITFNSTSPGTLGSTVALTGLIAGDSLVGIDVRPANNTLYGFAVSAAGASPPTGRVYSINVGTGVATLAATLAADPADVTPPTPYSSISGTYFGVDFNPVADRLRVISDTGQNLRINVATGLTQLDGAIAYAASDANAGTPAQIYASAYTNSVAGAATTTLYNLDGALSTLVTQSPPNDGTLNTVALTSLAVSPDSAFDISGQSGTAFVVLDGGTLGSLSLATGVVTDLGTIGTVGAIADIAVLAVPEPTAIALIAVGCCGILAQRGRRRVSR</sequence>
<keyword evidence="5" id="KW-1185">Reference proteome</keyword>
<keyword evidence="1" id="KW-0472">Membrane</keyword>
<dbReference type="KEGG" id="lpav:PLANPX_5571"/>
<dbReference type="EMBL" id="AP021861">
    <property type="protein sequence ID" value="BBO35959.1"/>
    <property type="molecule type" value="Genomic_DNA"/>
</dbReference>
<feature type="transmembrane region" description="Helical" evidence="1">
    <location>
        <begin position="272"/>
        <end position="295"/>
    </location>
</feature>
<organism evidence="4 5">
    <name type="scientific">Lacipirellula parvula</name>
    <dbReference type="NCBI Taxonomy" id="2650471"/>
    <lineage>
        <taxon>Bacteria</taxon>
        <taxon>Pseudomonadati</taxon>
        <taxon>Planctomycetota</taxon>
        <taxon>Planctomycetia</taxon>
        <taxon>Pirellulales</taxon>
        <taxon>Lacipirellulaceae</taxon>
        <taxon>Lacipirellula</taxon>
    </lineage>
</organism>
<feature type="chain" id="PRO_5024822968" description="DUF4394 domain-containing protein" evidence="2">
    <location>
        <begin position="21"/>
        <end position="304"/>
    </location>
</feature>
<accession>A0A5K7XQK9</accession>
<feature type="signal peptide" evidence="2">
    <location>
        <begin position="1"/>
        <end position="20"/>
    </location>
</feature>
<proteinExistence type="predicted"/>
<evidence type="ECO:0000259" key="3">
    <source>
        <dbReference type="Pfam" id="PF14339"/>
    </source>
</evidence>
<keyword evidence="2" id="KW-0732">Signal</keyword>
<evidence type="ECO:0000313" key="5">
    <source>
        <dbReference type="Proteomes" id="UP000326837"/>
    </source>
</evidence>
<name>A0A5K7XQK9_9BACT</name>
<feature type="domain" description="DUF4394" evidence="3">
    <location>
        <begin position="31"/>
        <end position="273"/>
    </location>
</feature>
<keyword evidence="1" id="KW-1133">Transmembrane helix</keyword>
<keyword evidence="1" id="KW-0812">Transmembrane</keyword>
<dbReference type="RefSeq" id="WP_152101223.1">
    <property type="nucleotide sequence ID" value="NZ_AP021861.1"/>
</dbReference>
<reference evidence="5" key="1">
    <citation type="submission" date="2019-10" db="EMBL/GenBank/DDBJ databases">
        <title>Lacipirellula parvula gen. nov., sp. nov., representing a lineage of planctomycetes widespread in freshwater anoxic habitats, and description of the family Lacipirellulaceae.</title>
        <authorList>
            <person name="Dedysh S.N."/>
            <person name="Kulichevskaya I.S."/>
            <person name="Beletsky A.V."/>
            <person name="Rakitin A.L."/>
            <person name="Mardanov A.V."/>
            <person name="Ivanova A.A."/>
            <person name="Saltykova V.X."/>
            <person name="Rijpstra W.I.C."/>
            <person name="Sinninghe Damste J.S."/>
            <person name="Ravin N.V."/>
        </authorList>
    </citation>
    <scope>NUCLEOTIDE SEQUENCE [LARGE SCALE GENOMIC DNA]</scope>
    <source>
        <strain evidence="5">PX69</strain>
    </source>
</reference>